<dbReference type="PROSITE" id="PS50271">
    <property type="entry name" value="ZF_UBP"/>
    <property type="match status" value="1"/>
</dbReference>
<dbReference type="SUPFAM" id="SSF57850">
    <property type="entry name" value="RING/U-box"/>
    <property type="match status" value="1"/>
</dbReference>
<dbReference type="Pfam" id="PF00443">
    <property type="entry name" value="UCH"/>
    <property type="match status" value="1"/>
</dbReference>
<dbReference type="Gene3D" id="3.90.70.10">
    <property type="entry name" value="Cysteine proteinases"/>
    <property type="match status" value="2"/>
</dbReference>
<name>A0A9Q0RYV9_9DIPT</name>
<keyword evidence="11" id="KW-1185">Reference proteome</keyword>
<dbReference type="EC" id="3.4.19.12" evidence="6"/>
<keyword evidence="6 10" id="KW-0378">Hydrolase</keyword>
<comment type="caution">
    <text evidence="10">The sequence shown here is derived from an EMBL/GenBank/DDBJ whole genome shotgun (WGS) entry which is preliminary data.</text>
</comment>
<dbReference type="CDD" id="cd02667">
    <property type="entry name" value="Peptidase_C19K"/>
    <property type="match status" value="1"/>
</dbReference>
<comment type="catalytic activity">
    <reaction evidence="6">
        <text>Thiol-dependent hydrolysis of ester, thioester, amide, peptide and isopeptide bonds formed by the C-terminal Gly of ubiquitin (a 76-residue protein attached to proteins as an intracellular targeting signal).</text>
        <dbReference type="EC" id="3.4.19.12"/>
    </reaction>
</comment>
<evidence type="ECO:0000256" key="6">
    <source>
        <dbReference type="RuleBase" id="RU366025"/>
    </source>
</evidence>
<dbReference type="GO" id="GO:0005829">
    <property type="term" value="C:cytosol"/>
    <property type="evidence" value="ECO:0007669"/>
    <property type="project" value="TreeGrafter"/>
</dbReference>
<evidence type="ECO:0000259" key="9">
    <source>
        <dbReference type="PROSITE" id="PS50271"/>
    </source>
</evidence>
<dbReference type="InterPro" id="IPR038765">
    <property type="entry name" value="Papain-like_cys_pep_sf"/>
</dbReference>
<dbReference type="InterPro" id="IPR018200">
    <property type="entry name" value="USP_CS"/>
</dbReference>
<dbReference type="EMBL" id="WJQU01000003">
    <property type="protein sequence ID" value="KAJ6637278.1"/>
    <property type="molecule type" value="Genomic_DNA"/>
</dbReference>
<feature type="compositionally biased region" description="Low complexity" evidence="7">
    <location>
        <begin position="470"/>
        <end position="481"/>
    </location>
</feature>
<keyword evidence="6" id="KW-0788">Thiol protease</keyword>
<evidence type="ECO:0000256" key="3">
    <source>
        <dbReference type="ARBA" id="ARBA00022771"/>
    </source>
</evidence>
<dbReference type="GO" id="GO:0004843">
    <property type="term" value="F:cysteine-type deubiquitinase activity"/>
    <property type="evidence" value="ECO:0007669"/>
    <property type="project" value="UniProtKB-UniRule"/>
</dbReference>
<keyword evidence="2" id="KW-0479">Metal-binding</keyword>
<dbReference type="PANTHER" id="PTHR24006">
    <property type="entry name" value="UBIQUITIN CARBOXYL-TERMINAL HYDROLASE"/>
    <property type="match status" value="1"/>
</dbReference>
<dbReference type="InterPro" id="IPR013083">
    <property type="entry name" value="Znf_RING/FYVE/PHD"/>
</dbReference>
<keyword evidence="4" id="KW-0862">Zinc</keyword>
<feature type="region of interest" description="Disordered" evidence="7">
    <location>
        <begin position="810"/>
        <end position="863"/>
    </location>
</feature>
<feature type="compositionally biased region" description="Polar residues" evidence="7">
    <location>
        <begin position="814"/>
        <end position="831"/>
    </location>
</feature>
<feature type="region of interest" description="Disordered" evidence="7">
    <location>
        <begin position="1"/>
        <end position="29"/>
    </location>
</feature>
<dbReference type="PANTHER" id="PTHR24006:SF781">
    <property type="entry name" value="LD34905P"/>
    <property type="match status" value="1"/>
</dbReference>
<evidence type="ECO:0000256" key="1">
    <source>
        <dbReference type="ARBA" id="ARBA00009085"/>
    </source>
</evidence>
<dbReference type="PROSITE" id="PS00972">
    <property type="entry name" value="USP_1"/>
    <property type="match status" value="1"/>
</dbReference>
<dbReference type="InterPro" id="IPR001607">
    <property type="entry name" value="Znf_UBP"/>
</dbReference>
<dbReference type="GO" id="GO:0006508">
    <property type="term" value="P:proteolysis"/>
    <property type="evidence" value="ECO:0007669"/>
    <property type="project" value="UniProtKB-KW"/>
</dbReference>
<dbReference type="AlphaFoldDB" id="A0A9Q0RYV9"/>
<keyword evidence="6" id="KW-0645">Protease</keyword>
<dbReference type="PROSITE" id="PS50235">
    <property type="entry name" value="USP_3"/>
    <property type="match status" value="1"/>
</dbReference>
<dbReference type="InterPro" id="IPR050164">
    <property type="entry name" value="Peptidase_C19"/>
</dbReference>
<sequence length="901" mass="100871">MVAKKKRQNDPQNDSSTDSSEEKQQDTCSHVNKAVHITKLRKEFKLKNVFANDNCSECAKTTNGTTSTDTDDNTEFPYDKTLWLCLNCGSHLCGNSKKDHAIHHFKTPHSDSHALVLNTTTLETFCYECNTEVIVKSNKRLKECCDFVKREMEKSKEKLENVPNNLLNTIRPLLEAVPGTSMSNPQVVKAASNAVDALPRVRGLTNLGNTCFFNAVMQCLAQTPYLLTVLNGAVPGEEFELPGGTHVIKEGESIELPSIGGKLGSRFSLTTKLAETLEELQKSGGVYNPRDLFEALTKKCPQFSGGDQHDSHELLRHLLESVRTEDMTRYRKVILEVIGWWKKDSNDAPDEVKHKCKFYGLQVQNRIPIPDQVFQGKLVSTLVCQDCMHTSPRQEHFLDISLPINVETPKPPQRRKSSPEPIVTVQAPSKHQLKKEKERDKKLKRAQRHHNNKGASSSDPLNATKSDENSLTSTYRSSSSSEHSDADVEDNLIEDAPKNDAFNNINRVIPPLYDSNGNNTISPTSSEKRDECPENSNKDSDDDENDSGIANSPTKAAVDTDGQPISRCDFVPDLPAAPKEKVEAEFNNTVVEATISSEGRAKLLRQRSDRLDEVLTQEMDALKLNGRLTKRIRTISSMEWSSTIAPRYTCKENECSIQSCLNNFTAMELMSGNNQVGCDVCTEMFHGKSGKTYKSNATKQFLISSPPAVLILHLKRFQVYPRYMFRKLTKTVTFPFVLDLAPFCASKVKTLPNVKSTQTKLLYSLYGIVEHAGGMHGGHYTAYVKVRPKLTPDDPRWQFLPQGCKAELQKKLDGQQQEKQSNKPKSLNNHGRNLENDDSDDSLSSHSSIEECEGAVGGSDDQDVVVPPGKWFYVSDSHVQEASEDRVLNAQAYLLFYERIY</sequence>
<dbReference type="OrthoDB" id="2020758at2759"/>
<evidence type="ECO:0000256" key="2">
    <source>
        <dbReference type="ARBA" id="ARBA00022723"/>
    </source>
</evidence>
<evidence type="ECO:0000256" key="5">
    <source>
        <dbReference type="PROSITE-ProRule" id="PRU00502"/>
    </source>
</evidence>
<evidence type="ECO:0000313" key="10">
    <source>
        <dbReference type="EMBL" id="KAJ6637278.1"/>
    </source>
</evidence>
<feature type="compositionally biased region" description="Basic and acidic residues" evidence="7">
    <location>
        <begin position="526"/>
        <end position="539"/>
    </location>
</feature>
<dbReference type="Gene3D" id="3.30.40.10">
    <property type="entry name" value="Zinc/RING finger domain, C3HC4 (zinc finger)"/>
    <property type="match status" value="1"/>
</dbReference>
<dbReference type="SUPFAM" id="SSF54001">
    <property type="entry name" value="Cysteine proteinases"/>
    <property type="match status" value="1"/>
</dbReference>
<feature type="domain" description="USP" evidence="8">
    <location>
        <begin position="202"/>
        <end position="900"/>
    </location>
</feature>
<proteinExistence type="inferred from homology"/>
<feature type="compositionally biased region" description="Polar residues" evidence="7">
    <location>
        <begin position="453"/>
        <end position="464"/>
    </location>
</feature>
<protein>
    <recommendedName>
        <fullName evidence="6">Ubiquitin carboxyl-terminal hydrolase</fullName>
        <ecNumber evidence="6">3.4.19.12</ecNumber>
    </recommendedName>
</protein>
<dbReference type="SMART" id="SM00290">
    <property type="entry name" value="ZnF_UBP"/>
    <property type="match status" value="1"/>
</dbReference>
<dbReference type="PROSITE" id="PS00973">
    <property type="entry name" value="USP_2"/>
    <property type="match status" value="1"/>
</dbReference>
<dbReference type="Pfam" id="PF02148">
    <property type="entry name" value="zf-UBP"/>
    <property type="match status" value="1"/>
</dbReference>
<feature type="compositionally biased region" description="Basic residues" evidence="7">
    <location>
        <begin position="442"/>
        <end position="452"/>
    </location>
</feature>
<evidence type="ECO:0000256" key="7">
    <source>
        <dbReference type="SAM" id="MobiDB-lite"/>
    </source>
</evidence>
<feature type="domain" description="UBP-type" evidence="9">
    <location>
        <begin position="26"/>
        <end position="152"/>
    </location>
</feature>
<evidence type="ECO:0000313" key="11">
    <source>
        <dbReference type="Proteomes" id="UP001151699"/>
    </source>
</evidence>
<organism evidence="10 11">
    <name type="scientific">Pseudolycoriella hygida</name>
    <dbReference type="NCBI Taxonomy" id="35572"/>
    <lineage>
        <taxon>Eukaryota</taxon>
        <taxon>Metazoa</taxon>
        <taxon>Ecdysozoa</taxon>
        <taxon>Arthropoda</taxon>
        <taxon>Hexapoda</taxon>
        <taxon>Insecta</taxon>
        <taxon>Pterygota</taxon>
        <taxon>Neoptera</taxon>
        <taxon>Endopterygota</taxon>
        <taxon>Diptera</taxon>
        <taxon>Nematocera</taxon>
        <taxon>Sciaroidea</taxon>
        <taxon>Sciaridae</taxon>
        <taxon>Pseudolycoriella</taxon>
    </lineage>
</organism>
<keyword evidence="3 5" id="KW-0863">Zinc-finger</keyword>
<comment type="similarity">
    <text evidence="1 6">Belongs to the peptidase C19 family.</text>
</comment>
<dbReference type="InterPro" id="IPR001394">
    <property type="entry name" value="Peptidase_C19_UCH"/>
</dbReference>
<dbReference type="GO" id="GO:0008270">
    <property type="term" value="F:zinc ion binding"/>
    <property type="evidence" value="ECO:0007669"/>
    <property type="project" value="UniProtKB-KW"/>
</dbReference>
<evidence type="ECO:0000259" key="8">
    <source>
        <dbReference type="PROSITE" id="PS50235"/>
    </source>
</evidence>
<feature type="compositionally biased region" description="Polar residues" evidence="7">
    <location>
        <begin position="515"/>
        <end position="525"/>
    </location>
</feature>
<feature type="region of interest" description="Disordered" evidence="7">
    <location>
        <begin position="401"/>
        <end position="567"/>
    </location>
</feature>
<accession>A0A9Q0RYV9</accession>
<dbReference type="GO" id="GO:0016579">
    <property type="term" value="P:protein deubiquitination"/>
    <property type="evidence" value="ECO:0007669"/>
    <property type="project" value="InterPro"/>
</dbReference>
<keyword evidence="6" id="KW-0833">Ubl conjugation pathway</keyword>
<dbReference type="Proteomes" id="UP001151699">
    <property type="component" value="Chromosome X"/>
</dbReference>
<gene>
    <name evidence="10" type="primary">Usp45</name>
    <name evidence="10" type="ORF">Bhyg_10008</name>
</gene>
<reference evidence="10" key="1">
    <citation type="submission" date="2022-07" db="EMBL/GenBank/DDBJ databases">
        <authorList>
            <person name="Trinca V."/>
            <person name="Uliana J.V.C."/>
            <person name="Torres T.T."/>
            <person name="Ward R.J."/>
            <person name="Monesi N."/>
        </authorList>
    </citation>
    <scope>NUCLEOTIDE SEQUENCE</scope>
    <source>
        <strain evidence="10">HSMRA1968</strain>
        <tissue evidence="10">Whole embryos</tissue>
    </source>
</reference>
<dbReference type="InterPro" id="IPR028889">
    <property type="entry name" value="USP"/>
</dbReference>
<evidence type="ECO:0000256" key="4">
    <source>
        <dbReference type="ARBA" id="ARBA00022833"/>
    </source>
</evidence>
<dbReference type="GO" id="GO:0005634">
    <property type="term" value="C:nucleus"/>
    <property type="evidence" value="ECO:0007669"/>
    <property type="project" value="TreeGrafter"/>
</dbReference>